<dbReference type="PANTHER" id="PTHR35368">
    <property type="entry name" value="HYDROPEROXIDE REDUCTASE"/>
    <property type="match status" value="1"/>
</dbReference>
<dbReference type="OMA" id="CKLEVEW"/>
<accession>C1N4R9</accession>
<evidence type="ECO:0000313" key="2">
    <source>
        <dbReference type="Proteomes" id="UP000001876"/>
    </source>
</evidence>
<evidence type="ECO:0000313" key="1">
    <source>
        <dbReference type="EMBL" id="EEH52984.1"/>
    </source>
</evidence>
<dbReference type="Pfam" id="PF02566">
    <property type="entry name" value="OsmC"/>
    <property type="match status" value="1"/>
</dbReference>
<dbReference type="PANTHER" id="PTHR35368:SF1">
    <property type="entry name" value="HYDROPEROXIDE REDUCTASE"/>
    <property type="match status" value="1"/>
</dbReference>
<sequence length="216" mass="22480">MSRAVSLLARAPTWVSSALSRRGVASSTSASASSSASSSAVDGSVKTYEVSGVGIRTGCAVTARNHSIATDVPASMGGQDAAPQPVELLVAALIGCEQATAAYVARHMSPRMKLKGIHFEYVASRDDRGATALPIDKTPPCDAKLARVTGTAIVHLGLSEDAHGASTIARRVEELKRAVESRCPVANTLKAAGTELDVTWRVAIPEHDPPLPGMRR</sequence>
<dbReference type="Proteomes" id="UP000001876">
    <property type="component" value="Unassembled WGS sequence"/>
</dbReference>
<gene>
    <name evidence="1" type="ORF">MICPUCDRAFT_52659</name>
</gene>
<protein>
    <submittedName>
        <fullName evidence="1">Predicted protein</fullName>
    </submittedName>
</protein>
<dbReference type="OrthoDB" id="2019818at2759"/>
<reference evidence="1 2" key="1">
    <citation type="journal article" date="2009" name="Science">
        <title>Green evolution and dynamic adaptations revealed by genomes of the marine picoeukaryotes Micromonas.</title>
        <authorList>
            <person name="Worden A.Z."/>
            <person name="Lee J.H."/>
            <person name="Mock T."/>
            <person name="Rouze P."/>
            <person name="Simmons M.P."/>
            <person name="Aerts A.L."/>
            <person name="Allen A.E."/>
            <person name="Cuvelier M.L."/>
            <person name="Derelle E."/>
            <person name="Everett M.V."/>
            <person name="Foulon E."/>
            <person name="Grimwood J."/>
            <person name="Gundlach H."/>
            <person name="Henrissat B."/>
            <person name="Napoli C."/>
            <person name="McDonald S.M."/>
            <person name="Parker M.S."/>
            <person name="Rombauts S."/>
            <person name="Salamov A."/>
            <person name="Von Dassow P."/>
            <person name="Badger J.H."/>
            <person name="Coutinho P.M."/>
            <person name="Demir E."/>
            <person name="Dubchak I."/>
            <person name="Gentemann C."/>
            <person name="Eikrem W."/>
            <person name="Gready J.E."/>
            <person name="John U."/>
            <person name="Lanier W."/>
            <person name="Lindquist E.A."/>
            <person name="Lucas S."/>
            <person name="Mayer K.F."/>
            <person name="Moreau H."/>
            <person name="Not F."/>
            <person name="Otillar R."/>
            <person name="Panaud O."/>
            <person name="Pangilinan J."/>
            <person name="Paulsen I."/>
            <person name="Piegu B."/>
            <person name="Poliakov A."/>
            <person name="Robbens S."/>
            <person name="Schmutz J."/>
            <person name="Toulza E."/>
            <person name="Wyss T."/>
            <person name="Zelensky A."/>
            <person name="Zhou K."/>
            <person name="Armbrust E.V."/>
            <person name="Bhattacharya D."/>
            <person name="Goodenough U.W."/>
            <person name="Van de Peer Y."/>
            <person name="Grigoriev I.V."/>
        </authorList>
    </citation>
    <scope>NUCLEOTIDE SEQUENCE [LARGE SCALE GENOMIC DNA]</scope>
    <source>
        <strain evidence="1 2">CCMP1545</strain>
    </source>
</reference>
<dbReference type="InterPro" id="IPR015946">
    <property type="entry name" value="KH_dom-like_a/b"/>
</dbReference>
<organism evidence="2">
    <name type="scientific">Micromonas pusilla (strain CCMP1545)</name>
    <name type="common">Picoplanktonic green alga</name>
    <dbReference type="NCBI Taxonomy" id="564608"/>
    <lineage>
        <taxon>Eukaryota</taxon>
        <taxon>Viridiplantae</taxon>
        <taxon>Chlorophyta</taxon>
        <taxon>Mamiellophyceae</taxon>
        <taxon>Mamiellales</taxon>
        <taxon>Mamiellaceae</taxon>
        <taxon>Micromonas</taxon>
    </lineage>
</organism>
<dbReference type="KEGG" id="mpp:MICPUCDRAFT_52659"/>
<name>C1N4R9_MICPC</name>
<proteinExistence type="predicted"/>
<dbReference type="EMBL" id="GG663747">
    <property type="protein sequence ID" value="EEH52984.1"/>
    <property type="molecule type" value="Genomic_DNA"/>
</dbReference>
<dbReference type="AlphaFoldDB" id="C1N4R9"/>
<dbReference type="GeneID" id="9688280"/>
<dbReference type="InterPro" id="IPR003718">
    <property type="entry name" value="OsmC/Ohr_fam"/>
</dbReference>
<dbReference type="eggNOG" id="ENOG502SBG9">
    <property type="taxonomic scope" value="Eukaryota"/>
</dbReference>
<keyword evidence="2" id="KW-1185">Reference proteome</keyword>
<dbReference type="RefSeq" id="XP_003063045.1">
    <property type="nucleotide sequence ID" value="XM_003062999.1"/>
</dbReference>
<dbReference type="InterPro" id="IPR052924">
    <property type="entry name" value="OsmC/Ohr_hydroprdx_reductase"/>
</dbReference>
<dbReference type="Gene3D" id="3.30.300.20">
    <property type="match status" value="1"/>
</dbReference>
<dbReference type="InterPro" id="IPR036102">
    <property type="entry name" value="OsmC/Ohrsf"/>
</dbReference>
<dbReference type="SUPFAM" id="SSF82784">
    <property type="entry name" value="OsmC-like"/>
    <property type="match status" value="1"/>
</dbReference>